<organism evidence="2 3">
    <name type="scientific">Chloebia gouldiae</name>
    <name type="common">Gouldian finch</name>
    <name type="synonym">Erythrura gouldiae</name>
    <dbReference type="NCBI Taxonomy" id="44316"/>
    <lineage>
        <taxon>Eukaryota</taxon>
        <taxon>Metazoa</taxon>
        <taxon>Chordata</taxon>
        <taxon>Craniata</taxon>
        <taxon>Vertebrata</taxon>
        <taxon>Euteleostomi</taxon>
        <taxon>Archelosauria</taxon>
        <taxon>Archosauria</taxon>
        <taxon>Dinosauria</taxon>
        <taxon>Saurischia</taxon>
        <taxon>Theropoda</taxon>
        <taxon>Coelurosauria</taxon>
        <taxon>Aves</taxon>
        <taxon>Neognathae</taxon>
        <taxon>Neoaves</taxon>
        <taxon>Telluraves</taxon>
        <taxon>Australaves</taxon>
        <taxon>Passeriformes</taxon>
        <taxon>Passeroidea</taxon>
        <taxon>Passeridae</taxon>
        <taxon>Chloebia</taxon>
    </lineage>
</organism>
<proteinExistence type="predicted"/>
<protein>
    <submittedName>
        <fullName evidence="2">Uncharacterized protein</fullName>
    </submittedName>
</protein>
<evidence type="ECO:0000256" key="1">
    <source>
        <dbReference type="SAM" id="MobiDB-lite"/>
    </source>
</evidence>
<keyword evidence="3" id="KW-1185">Reference proteome</keyword>
<dbReference type="Proteomes" id="UP000276834">
    <property type="component" value="Unassembled WGS sequence"/>
</dbReference>
<name>A0A3L8Q4S0_CHLGU</name>
<feature type="compositionally biased region" description="Basic and acidic residues" evidence="1">
    <location>
        <begin position="79"/>
        <end position="90"/>
    </location>
</feature>
<feature type="region of interest" description="Disordered" evidence="1">
    <location>
        <begin position="76"/>
        <end position="119"/>
    </location>
</feature>
<reference evidence="2 3" key="1">
    <citation type="journal article" date="2018" name="Proc. R. Soc. B">
        <title>A non-coding region near Follistatin controls head colour polymorphism in the Gouldian finch.</title>
        <authorList>
            <person name="Toomey M.B."/>
            <person name="Marques C.I."/>
            <person name="Andrade P."/>
            <person name="Araujo P.M."/>
            <person name="Sabatino S."/>
            <person name="Gazda M.A."/>
            <person name="Afonso S."/>
            <person name="Lopes R.J."/>
            <person name="Corbo J.C."/>
            <person name="Carneiro M."/>
        </authorList>
    </citation>
    <scope>NUCLEOTIDE SEQUENCE [LARGE SCALE GENOMIC DNA]</scope>
    <source>
        <strain evidence="2">Red01</strain>
        <tissue evidence="2">Muscle</tissue>
    </source>
</reference>
<comment type="caution">
    <text evidence="2">The sequence shown here is derived from an EMBL/GenBank/DDBJ whole genome shotgun (WGS) entry which is preliminary data.</text>
</comment>
<sequence length="160" mass="17357">MLLQSALPVPSLAQQDEVQDATGLGTECPLPHTTGGLWTMAGSPVCHRALGTIRAAAPRRRISRLPYREAPSVTQLLDSDGRISRGRNDQHPMAIRKQDASGPAASREPRPSTAPRHISCAPGLVQPLQPLRTATAPSQLEWTQRPVLDLGQLLRSEKRL</sequence>
<dbReference type="EMBL" id="QUSF01008404">
    <property type="protein sequence ID" value="RLV62330.1"/>
    <property type="molecule type" value="Genomic_DNA"/>
</dbReference>
<gene>
    <name evidence="2" type="ORF">DV515_00019426</name>
</gene>
<evidence type="ECO:0000313" key="3">
    <source>
        <dbReference type="Proteomes" id="UP000276834"/>
    </source>
</evidence>
<evidence type="ECO:0000313" key="2">
    <source>
        <dbReference type="EMBL" id="RLV62330.1"/>
    </source>
</evidence>
<accession>A0A3L8Q4S0</accession>
<dbReference type="OrthoDB" id="9221717at2759"/>
<dbReference type="AlphaFoldDB" id="A0A3L8Q4S0"/>